<dbReference type="Proteomes" id="UP001341840">
    <property type="component" value="Unassembled WGS sequence"/>
</dbReference>
<gene>
    <name evidence="2" type="ORF">PIB30_079239</name>
</gene>
<evidence type="ECO:0000313" key="2">
    <source>
        <dbReference type="EMBL" id="MED6199801.1"/>
    </source>
</evidence>
<evidence type="ECO:0000313" key="3">
    <source>
        <dbReference type="Proteomes" id="UP001341840"/>
    </source>
</evidence>
<proteinExistence type="predicted"/>
<name>A0ABU6XPG0_9FABA</name>
<sequence>MQTWWLTFDGRSCREIQGRRQRHYSCWPLRRYATGDDECSARRRVIGRCRQRRGGELLTTNKARSDSMDKRRKGCHRGSGTKRGEEAKTRTKLVTG</sequence>
<feature type="compositionally biased region" description="Basic residues" evidence="1">
    <location>
        <begin position="70"/>
        <end position="80"/>
    </location>
</feature>
<feature type="non-terminal residue" evidence="2">
    <location>
        <position position="96"/>
    </location>
</feature>
<comment type="caution">
    <text evidence="2">The sequence shown here is derived from an EMBL/GenBank/DDBJ whole genome shotgun (WGS) entry which is preliminary data.</text>
</comment>
<dbReference type="EMBL" id="JASCZI010212566">
    <property type="protein sequence ID" value="MED6199801.1"/>
    <property type="molecule type" value="Genomic_DNA"/>
</dbReference>
<accession>A0ABU6XPG0</accession>
<keyword evidence="3" id="KW-1185">Reference proteome</keyword>
<protein>
    <submittedName>
        <fullName evidence="2">Uncharacterized protein</fullName>
    </submittedName>
</protein>
<evidence type="ECO:0000256" key="1">
    <source>
        <dbReference type="SAM" id="MobiDB-lite"/>
    </source>
</evidence>
<feature type="region of interest" description="Disordered" evidence="1">
    <location>
        <begin position="56"/>
        <end position="96"/>
    </location>
</feature>
<organism evidence="2 3">
    <name type="scientific">Stylosanthes scabra</name>
    <dbReference type="NCBI Taxonomy" id="79078"/>
    <lineage>
        <taxon>Eukaryota</taxon>
        <taxon>Viridiplantae</taxon>
        <taxon>Streptophyta</taxon>
        <taxon>Embryophyta</taxon>
        <taxon>Tracheophyta</taxon>
        <taxon>Spermatophyta</taxon>
        <taxon>Magnoliopsida</taxon>
        <taxon>eudicotyledons</taxon>
        <taxon>Gunneridae</taxon>
        <taxon>Pentapetalae</taxon>
        <taxon>rosids</taxon>
        <taxon>fabids</taxon>
        <taxon>Fabales</taxon>
        <taxon>Fabaceae</taxon>
        <taxon>Papilionoideae</taxon>
        <taxon>50 kb inversion clade</taxon>
        <taxon>dalbergioids sensu lato</taxon>
        <taxon>Dalbergieae</taxon>
        <taxon>Pterocarpus clade</taxon>
        <taxon>Stylosanthes</taxon>
    </lineage>
</organism>
<reference evidence="2 3" key="1">
    <citation type="journal article" date="2023" name="Plants (Basel)">
        <title>Bridging the Gap: Combining Genomics and Transcriptomics Approaches to Understand Stylosanthes scabra, an Orphan Legume from the Brazilian Caatinga.</title>
        <authorList>
            <person name="Ferreira-Neto J.R.C."/>
            <person name="da Silva M.D."/>
            <person name="Binneck E."/>
            <person name="de Melo N.F."/>
            <person name="da Silva R.H."/>
            <person name="de Melo A.L.T.M."/>
            <person name="Pandolfi V."/>
            <person name="Bustamante F.O."/>
            <person name="Brasileiro-Vidal A.C."/>
            <person name="Benko-Iseppon A.M."/>
        </authorList>
    </citation>
    <scope>NUCLEOTIDE SEQUENCE [LARGE SCALE GENOMIC DNA]</scope>
    <source>
        <tissue evidence="2">Leaves</tissue>
    </source>
</reference>